<evidence type="ECO:0000313" key="4">
    <source>
        <dbReference type="Proteomes" id="UP000185479"/>
    </source>
</evidence>
<dbReference type="OrthoDB" id="4966605at2"/>
<dbReference type="SUPFAM" id="SSF55486">
    <property type="entry name" value="Metalloproteases ('zincins'), catalytic domain"/>
    <property type="match status" value="1"/>
</dbReference>
<dbReference type="RefSeq" id="WP_075729320.1">
    <property type="nucleotide sequence ID" value="NZ_BJNB01000025.1"/>
</dbReference>
<dbReference type="STRING" id="28028.CFLV_03385"/>
<proteinExistence type="predicted"/>
<feature type="region of interest" description="Disordered" evidence="1">
    <location>
        <begin position="1"/>
        <end position="27"/>
    </location>
</feature>
<organism evidence="2 4">
    <name type="scientific">Corynebacterium flavescens</name>
    <dbReference type="NCBI Taxonomy" id="28028"/>
    <lineage>
        <taxon>Bacteria</taxon>
        <taxon>Bacillati</taxon>
        <taxon>Actinomycetota</taxon>
        <taxon>Actinomycetes</taxon>
        <taxon>Mycobacteriales</taxon>
        <taxon>Corynebacteriaceae</taxon>
        <taxon>Corynebacterium</taxon>
    </lineage>
</organism>
<dbReference type="KEGG" id="cfc:CFLV_03385"/>
<evidence type="ECO:0000313" key="5">
    <source>
        <dbReference type="Proteomes" id="UP000315353"/>
    </source>
</evidence>
<dbReference type="GeneID" id="82879762"/>
<sequence>MTTPERHIRPARDRHGRGMRGPLLPQQTPRFRSKRERFDMAVLEAYAPIQNAFAEQLSSLDLAVDTVPRMRLSADMTVLPDEIIADGPVPLGRIVPAGVDTRGKPTRARLVIFRMPIEQRAKNAREQAELLGTVLTALVADYLNLDPEDVDPHFSW</sequence>
<accession>A0A1L7CKD0</accession>
<dbReference type="Proteomes" id="UP000185479">
    <property type="component" value="Chromosome"/>
</dbReference>
<feature type="compositionally biased region" description="Basic and acidic residues" evidence="1">
    <location>
        <begin position="1"/>
        <end position="13"/>
    </location>
</feature>
<dbReference type="Gene3D" id="3.30.2010.20">
    <property type="match status" value="1"/>
</dbReference>
<keyword evidence="4" id="KW-1185">Reference proteome</keyword>
<reference evidence="3 5" key="2">
    <citation type="submission" date="2019-06" db="EMBL/GenBank/DDBJ databases">
        <title>Whole genome shotgun sequence of Corynebacterium flavescens NBRC 14136.</title>
        <authorList>
            <person name="Hosoyama A."/>
            <person name="Uohara A."/>
            <person name="Ohji S."/>
            <person name="Ichikawa N."/>
        </authorList>
    </citation>
    <scope>NUCLEOTIDE SEQUENCE [LARGE SCALE GENOMIC DNA]</scope>
    <source>
        <strain evidence="3 5">NBRC 14136</strain>
    </source>
</reference>
<gene>
    <name evidence="3" type="ORF">CFL01nite_16370</name>
    <name evidence="2" type="ORF">CFLV_03385</name>
</gene>
<evidence type="ECO:0000313" key="2">
    <source>
        <dbReference type="EMBL" id="APT86326.1"/>
    </source>
</evidence>
<dbReference type="EMBL" id="CP009246">
    <property type="protein sequence ID" value="APT86326.1"/>
    <property type="molecule type" value="Genomic_DNA"/>
</dbReference>
<evidence type="ECO:0000313" key="3">
    <source>
        <dbReference type="EMBL" id="GEB98142.1"/>
    </source>
</evidence>
<protein>
    <submittedName>
        <fullName evidence="2">Uncharacterized protein</fullName>
    </submittedName>
</protein>
<dbReference type="InterPro" id="IPR038555">
    <property type="entry name" value="Zincin_1_sf"/>
</dbReference>
<dbReference type="AlphaFoldDB" id="A0A1L7CKD0"/>
<dbReference type="Proteomes" id="UP000315353">
    <property type="component" value="Unassembled WGS sequence"/>
</dbReference>
<dbReference type="CDD" id="cd12954">
    <property type="entry name" value="MMP_TTHA0227_like_1"/>
    <property type="match status" value="1"/>
</dbReference>
<reference evidence="2 4" key="1">
    <citation type="submission" date="2014-08" db="EMBL/GenBank/DDBJ databases">
        <title>Complete genome sequence of Corynebacterium flavescens OJ8(T)(=DSM 20296(T)), isolated from cheese.</title>
        <authorList>
            <person name="Ruckert C."/>
            <person name="Albersmeier A."/>
            <person name="Winkler A."/>
            <person name="Kalinowski J."/>
        </authorList>
    </citation>
    <scope>NUCLEOTIDE SEQUENCE [LARGE SCALE GENOMIC DNA]</scope>
    <source>
        <strain evidence="2 4">OJ8</strain>
    </source>
</reference>
<evidence type="ECO:0000256" key="1">
    <source>
        <dbReference type="SAM" id="MobiDB-lite"/>
    </source>
</evidence>
<dbReference type="EMBL" id="BJNB01000025">
    <property type="protein sequence ID" value="GEB98142.1"/>
    <property type="molecule type" value="Genomic_DNA"/>
</dbReference>
<name>A0A1L7CKD0_CORFL</name>